<dbReference type="PROSITE" id="PS01129">
    <property type="entry name" value="PSI_RLU"/>
    <property type="match status" value="1"/>
</dbReference>
<evidence type="ECO:0000256" key="7">
    <source>
        <dbReference type="PROSITE-ProRule" id="PRU00182"/>
    </source>
</evidence>
<dbReference type="CDD" id="cd02869">
    <property type="entry name" value="PseudoU_synth_RluA_like"/>
    <property type="match status" value="1"/>
</dbReference>
<evidence type="ECO:0000256" key="6">
    <source>
        <dbReference type="PIRSR" id="PIRSR606225-1"/>
    </source>
</evidence>
<dbReference type="Gene3D" id="3.10.290.10">
    <property type="entry name" value="RNA-binding S4 domain"/>
    <property type="match status" value="1"/>
</dbReference>
<dbReference type="GO" id="GO:0000455">
    <property type="term" value="P:enzyme-directed rRNA pseudouridine synthesis"/>
    <property type="evidence" value="ECO:0007669"/>
    <property type="project" value="TreeGrafter"/>
</dbReference>
<accession>A0A1M7ZQJ4</accession>
<dbReference type="AlphaFoldDB" id="A0A1M7ZQJ4"/>
<dbReference type="InterPro" id="IPR006224">
    <property type="entry name" value="PsdUridine_synth_RluA-like_CS"/>
</dbReference>
<dbReference type="FunFam" id="3.30.2350.10:FF:000006">
    <property type="entry name" value="Pseudouridine synthase"/>
    <property type="match status" value="1"/>
</dbReference>
<comment type="function">
    <text evidence="5">Responsible for synthesis of pseudouridine from uracil at positions 1911, 1915 and 1917 in 23S ribosomal RNA.</text>
</comment>
<name>A0A1M7ZQJ4_9HYPH</name>
<dbReference type="PANTHER" id="PTHR21600">
    <property type="entry name" value="MITOCHONDRIAL RNA PSEUDOURIDINE SYNTHASE"/>
    <property type="match status" value="1"/>
</dbReference>
<dbReference type="InterPro" id="IPR036986">
    <property type="entry name" value="S4_RNA-bd_sf"/>
</dbReference>
<dbReference type="InterPro" id="IPR006145">
    <property type="entry name" value="PsdUridine_synth_RsuA/RluA"/>
</dbReference>
<comment type="catalytic activity">
    <reaction evidence="8">
        <text>a uridine in RNA = a pseudouridine in RNA</text>
        <dbReference type="Rhea" id="RHEA:48348"/>
        <dbReference type="Rhea" id="RHEA-COMP:12068"/>
        <dbReference type="Rhea" id="RHEA-COMP:12069"/>
        <dbReference type="ChEBI" id="CHEBI:65314"/>
        <dbReference type="ChEBI" id="CHEBI:65315"/>
    </reaction>
</comment>
<evidence type="ECO:0000256" key="1">
    <source>
        <dbReference type="ARBA" id="ARBA00010876"/>
    </source>
</evidence>
<dbReference type="GO" id="GO:0003723">
    <property type="term" value="F:RNA binding"/>
    <property type="evidence" value="ECO:0007669"/>
    <property type="project" value="UniProtKB-KW"/>
</dbReference>
<dbReference type="SUPFAM" id="SSF55174">
    <property type="entry name" value="Alpha-L RNA-binding motif"/>
    <property type="match status" value="1"/>
</dbReference>
<comment type="catalytic activity">
    <reaction evidence="4">
        <text>uridine(1911/1915/1917) in 23S rRNA = pseudouridine(1911/1915/1917) in 23S rRNA</text>
        <dbReference type="Rhea" id="RHEA:42524"/>
        <dbReference type="Rhea" id="RHEA-COMP:10097"/>
        <dbReference type="Rhea" id="RHEA-COMP:10098"/>
        <dbReference type="ChEBI" id="CHEBI:65314"/>
        <dbReference type="ChEBI" id="CHEBI:65315"/>
        <dbReference type="EC" id="5.4.99.23"/>
    </reaction>
</comment>
<dbReference type="GO" id="GO:0160140">
    <property type="term" value="F:23S rRNA pseudouridine(1911/1915/1917) synthase activity"/>
    <property type="evidence" value="ECO:0007669"/>
    <property type="project" value="UniProtKB-EC"/>
</dbReference>
<keyword evidence="3 8" id="KW-0413">Isomerase</keyword>
<dbReference type="InterPro" id="IPR006225">
    <property type="entry name" value="PsdUridine_synth_RluC/D"/>
</dbReference>
<evidence type="ECO:0000256" key="5">
    <source>
        <dbReference type="ARBA" id="ARBA00056072"/>
    </source>
</evidence>
<evidence type="ECO:0000313" key="11">
    <source>
        <dbReference type="Proteomes" id="UP000186406"/>
    </source>
</evidence>
<evidence type="ECO:0000256" key="8">
    <source>
        <dbReference type="RuleBase" id="RU362028"/>
    </source>
</evidence>
<feature type="domain" description="Pseudouridine synthase RsuA/RluA-like" evidence="9">
    <location>
        <begin position="109"/>
        <end position="273"/>
    </location>
</feature>
<dbReference type="CDD" id="cd00165">
    <property type="entry name" value="S4"/>
    <property type="match status" value="1"/>
</dbReference>
<protein>
    <recommendedName>
        <fullName evidence="8">Pseudouridine synthase</fullName>
        <ecNumber evidence="8">5.4.99.-</ecNumber>
    </recommendedName>
</protein>
<dbReference type="Pfam" id="PF00849">
    <property type="entry name" value="PseudoU_synth_2"/>
    <property type="match status" value="1"/>
</dbReference>
<dbReference type="InterPro" id="IPR050188">
    <property type="entry name" value="RluA_PseudoU_synthase"/>
</dbReference>
<gene>
    <name evidence="10" type="ORF">SAMN02745172_03743</name>
</gene>
<evidence type="ECO:0000256" key="2">
    <source>
        <dbReference type="ARBA" id="ARBA00022884"/>
    </source>
</evidence>
<keyword evidence="2 7" id="KW-0694">RNA-binding</keyword>
<evidence type="ECO:0000313" key="10">
    <source>
        <dbReference type="EMBL" id="SHO67079.1"/>
    </source>
</evidence>
<dbReference type="InterPro" id="IPR020103">
    <property type="entry name" value="PsdUridine_synth_cat_dom_sf"/>
</dbReference>
<dbReference type="EMBL" id="FRXO01000010">
    <property type="protein sequence ID" value="SHO67079.1"/>
    <property type="molecule type" value="Genomic_DNA"/>
</dbReference>
<evidence type="ECO:0000259" key="9">
    <source>
        <dbReference type="Pfam" id="PF00849"/>
    </source>
</evidence>
<dbReference type="SUPFAM" id="SSF55120">
    <property type="entry name" value="Pseudouridine synthase"/>
    <property type="match status" value="1"/>
</dbReference>
<sequence>MFEDWDEDGEDASGRQIEVTVDDAAAGGRIDAVLTALLAEAMGAEAPSRARIQALIRAGNVGIDGRTIGEPGRRVNAGARIAVEMPPPEPAEPEPEPIPLDIVYEDEAVIVLDKPVGLVVHPAAGHARGTLVNALLAHCGDRLSGIGGVRRPGIVHRLDKDTSGLMVVAKSDRAHRSLAAQFADHGRTGALERAYVALVWGQPLSGGGTVDAPLGRSPQNRQRQAVVRSGGRHAVTHFTVLERYDLGDEPIASLIECRLETGRTHQIRVHMAHIGHPLVGDADYGAGFRTKANRLPEPARSAAAGFPRQALHAAVIAFEHPLTGEVMRFESEPPADFEALIEAFRGVR</sequence>
<comment type="similarity">
    <text evidence="1 8">Belongs to the pseudouridine synthase RluA family.</text>
</comment>
<evidence type="ECO:0000256" key="3">
    <source>
        <dbReference type="ARBA" id="ARBA00023235"/>
    </source>
</evidence>
<proteinExistence type="inferred from homology"/>
<evidence type="ECO:0000256" key="4">
    <source>
        <dbReference type="ARBA" id="ARBA00036882"/>
    </source>
</evidence>
<dbReference type="STRING" id="1123029.SAMN02745172_03743"/>
<dbReference type="Gene3D" id="3.30.2350.10">
    <property type="entry name" value="Pseudouridine synthase"/>
    <property type="match status" value="1"/>
</dbReference>
<dbReference type="Proteomes" id="UP000186406">
    <property type="component" value="Unassembled WGS sequence"/>
</dbReference>
<keyword evidence="11" id="KW-1185">Reference proteome</keyword>
<dbReference type="NCBIfam" id="TIGR00005">
    <property type="entry name" value="rluA_subfam"/>
    <property type="match status" value="1"/>
</dbReference>
<organism evidence="10 11">
    <name type="scientific">Pseudoxanthobacter soli DSM 19599</name>
    <dbReference type="NCBI Taxonomy" id="1123029"/>
    <lineage>
        <taxon>Bacteria</taxon>
        <taxon>Pseudomonadati</taxon>
        <taxon>Pseudomonadota</taxon>
        <taxon>Alphaproteobacteria</taxon>
        <taxon>Hyphomicrobiales</taxon>
        <taxon>Segnochrobactraceae</taxon>
        <taxon>Pseudoxanthobacter</taxon>
    </lineage>
</organism>
<reference evidence="10 11" key="1">
    <citation type="submission" date="2016-12" db="EMBL/GenBank/DDBJ databases">
        <authorList>
            <person name="Song W.-J."/>
            <person name="Kurnit D.M."/>
        </authorList>
    </citation>
    <scope>NUCLEOTIDE SEQUENCE [LARGE SCALE GENOMIC DNA]</scope>
    <source>
        <strain evidence="10 11">DSM 19599</strain>
    </source>
</reference>
<feature type="active site" evidence="6">
    <location>
        <position position="159"/>
    </location>
</feature>
<dbReference type="PANTHER" id="PTHR21600:SF44">
    <property type="entry name" value="RIBOSOMAL LARGE SUBUNIT PSEUDOURIDINE SYNTHASE D"/>
    <property type="match status" value="1"/>
</dbReference>
<dbReference type="PROSITE" id="PS50889">
    <property type="entry name" value="S4"/>
    <property type="match status" value="1"/>
</dbReference>
<dbReference type="EC" id="5.4.99.-" evidence="8"/>